<evidence type="ECO:0000313" key="3">
    <source>
        <dbReference type="EMBL" id="MEU5711041.1"/>
    </source>
</evidence>
<dbReference type="RefSeq" id="WP_356193030.1">
    <property type="nucleotide sequence ID" value="NZ_JBEXDP010000011.1"/>
</dbReference>
<keyword evidence="4" id="KW-1185">Reference proteome</keyword>
<feature type="chain" id="PRO_5046003984" description="Lipoprotein" evidence="2">
    <location>
        <begin position="34"/>
        <end position="231"/>
    </location>
</feature>
<evidence type="ECO:0008006" key="5">
    <source>
        <dbReference type="Google" id="ProtNLM"/>
    </source>
</evidence>
<feature type="compositionally biased region" description="Low complexity" evidence="1">
    <location>
        <begin position="36"/>
        <end position="53"/>
    </location>
</feature>
<evidence type="ECO:0000256" key="1">
    <source>
        <dbReference type="SAM" id="MobiDB-lite"/>
    </source>
</evidence>
<protein>
    <recommendedName>
        <fullName evidence="5">Lipoprotein</fullName>
    </recommendedName>
</protein>
<feature type="signal peptide" evidence="2">
    <location>
        <begin position="1"/>
        <end position="33"/>
    </location>
</feature>
<dbReference type="EMBL" id="JBFAEG010000024">
    <property type="protein sequence ID" value="MEU5711041.1"/>
    <property type="molecule type" value="Genomic_DNA"/>
</dbReference>
<accession>A0ABV3AGH5</accession>
<keyword evidence="2" id="KW-0732">Signal</keyword>
<dbReference type="Proteomes" id="UP001551011">
    <property type="component" value="Unassembled WGS sequence"/>
</dbReference>
<name>A0ABV3AGH5_9ACTN</name>
<evidence type="ECO:0000313" key="4">
    <source>
        <dbReference type="Proteomes" id="UP001551011"/>
    </source>
</evidence>
<sequence>MSLGGSIFVLHRKRFGTLGAVVLSIALTACGSAATPSAAKPATPNSSAAAGPASPSPTPHAALLTKAQLTSALLPLSQMPAGWSSEGDSSPGDKTFCDYRQPHKARIQISRSFQKGGGLTATIATVGIRQYASASDAAESFAAMEKALTTCHQETYQGAVLKYSPMSVDKLGDQSLGVRIDSDGTTLLQQFTLDGPTLINVGTGGLTNAEADTATKLLRDQVDRYEAAARK</sequence>
<evidence type="ECO:0000256" key="2">
    <source>
        <dbReference type="SAM" id="SignalP"/>
    </source>
</evidence>
<comment type="caution">
    <text evidence="3">The sequence shown here is derived from an EMBL/GenBank/DDBJ whole genome shotgun (WGS) entry which is preliminary data.</text>
</comment>
<reference evidence="3 4" key="1">
    <citation type="submission" date="2024-06" db="EMBL/GenBank/DDBJ databases">
        <title>The Natural Products Discovery Center: Release of the First 8490 Sequenced Strains for Exploring Actinobacteria Biosynthetic Diversity.</title>
        <authorList>
            <person name="Kalkreuter E."/>
            <person name="Kautsar S.A."/>
            <person name="Yang D."/>
            <person name="Bader C.D."/>
            <person name="Teijaro C.N."/>
            <person name="Fluegel L."/>
            <person name="Davis C.M."/>
            <person name="Simpson J.R."/>
            <person name="Lauterbach L."/>
            <person name="Steele A.D."/>
            <person name="Gui C."/>
            <person name="Meng S."/>
            <person name="Li G."/>
            <person name="Viehrig K."/>
            <person name="Ye F."/>
            <person name="Su P."/>
            <person name="Kiefer A.F."/>
            <person name="Nichols A."/>
            <person name="Cepeda A.J."/>
            <person name="Yan W."/>
            <person name="Fan B."/>
            <person name="Jiang Y."/>
            <person name="Adhikari A."/>
            <person name="Zheng C.-J."/>
            <person name="Schuster L."/>
            <person name="Cowan T.M."/>
            <person name="Smanski M.J."/>
            <person name="Chevrette M.G."/>
            <person name="De Carvalho L.P.S."/>
            <person name="Shen B."/>
        </authorList>
    </citation>
    <scope>NUCLEOTIDE SEQUENCE [LARGE SCALE GENOMIC DNA]</scope>
    <source>
        <strain evidence="3 4">NPDC020594</strain>
    </source>
</reference>
<proteinExistence type="predicted"/>
<gene>
    <name evidence="3" type="ORF">AB0H04_29920</name>
</gene>
<organism evidence="3 4">
    <name type="scientific">Streptomyces flaveolus</name>
    <dbReference type="NCBI Taxonomy" id="67297"/>
    <lineage>
        <taxon>Bacteria</taxon>
        <taxon>Bacillati</taxon>
        <taxon>Actinomycetota</taxon>
        <taxon>Actinomycetes</taxon>
        <taxon>Kitasatosporales</taxon>
        <taxon>Streptomycetaceae</taxon>
        <taxon>Streptomyces</taxon>
    </lineage>
</organism>
<feature type="region of interest" description="Disordered" evidence="1">
    <location>
        <begin position="36"/>
        <end position="60"/>
    </location>
</feature>